<proteinExistence type="predicted"/>
<evidence type="ECO:0000313" key="1">
    <source>
        <dbReference type="EMBL" id="KPW17207.1"/>
    </source>
</evidence>
<evidence type="ECO:0000313" key="2">
    <source>
        <dbReference type="Proteomes" id="UP000050297"/>
    </source>
</evidence>
<protein>
    <submittedName>
        <fullName evidence="1">Uncharacterized protein</fullName>
    </submittedName>
</protein>
<comment type="caution">
    <text evidence="1">The sequence shown here is derived from an EMBL/GenBank/DDBJ whole genome shotgun (WGS) entry which is preliminary data.</text>
</comment>
<accession>A0A0L8IQB3</accession>
<dbReference type="EMBL" id="LJPM01000368">
    <property type="protein sequence ID" value="KPW17207.1"/>
    <property type="molecule type" value="Genomic_DNA"/>
</dbReference>
<dbReference type="AlphaFoldDB" id="A0A0L8IQB3"/>
<dbReference type="PATRIC" id="fig|199198.4.peg.9"/>
<name>A0A0L8IQB3_PSESX</name>
<sequence length="37" mass="4293">MRGRGLSVGIKRSSGARICRTGKQRYGMFRRMANRMF</sequence>
<dbReference type="Proteomes" id="UP000050297">
    <property type="component" value="Unassembled WGS sequence"/>
</dbReference>
<reference evidence="1 2" key="1">
    <citation type="submission" date="2015-09" db="EMBL/GenBank/DDBJ databases">
        <title>Genome announcement of multiple Pseudomonas syringae strains.</title>
        <authorList>
            <person name="Thakur S."/>
            <person name="Wang P.W."/>
            <person name="Gong Y."/>
            <person name="Weir B.S."/>
            <person name="Guttman D.S."/>
        </authorList>
    </citation>
    <scope>NUCLEOTIDE SEQUENCE [LARGE SCALE GENOMIC DNA]</scope>
    <source>
        <strain evidence="1 2">ICMP2802</strain>
    </source>
</reference>
<gene>
    <name evidence="1" type="ORF">ALO91_101725</name>
</gene>
<organism evidence="1 2">
    <name type="scientific">Pseudomonas syringae pv. aceris</name>
    <dbReference type="NCBI Taxonomy" id="199198"/>
    <lineage>
        <taxon>Bacteria</taxon>
        <taxon>Pseudomonadati</taxon>
        <taxon>Pseudomonadota</taxon>
        <taxon>Gammaproteobacteria</taxon>
        <taxon>Pseudomonadales</taxon>
        <taxon>Pseudomonadaceae</taxon>
        <taxon>Pseudomonas</taxon>
        <taxon>Pseudomonas syringae</taxon>
    </lineage>
</organism>